<dbReference type="InterPro" id="IPR003399">
    <property type="entry name" value="Mce/MlaD"/>
</dbReference>
<dbReference type="Pfam" id="PF02470">
    <property type="entry name" value="MlaD"/>
    <property type="match status" value="1"/>
</dbReference>
<accession>A0A069QME4</accession>
<proteinExistence type="predicted"/>
<sequence>MKFFTREVKIALVAIAGVVILFFGMNFLKGLTFFSNDTGYKVAFKDITGLSKSTPIYANGFAVGVVTGIQYNYDQKGDIVVTIDLDKSMRVPQGSTAEIESDFMGNVKLNLILAPNSGQFLSPGDVIQGHVSKGALSQVGDLVPSVERLLPKLDSILASVNAILSNPAINQSLDNVQGLTANLRTSSQQLNSLVAGLNRSVPAMVGKANKVLDNTSTLTANLAALDLDGTMQQVNRTLANVEEMTQKLNSNEGSLGLLMRDPGLYNNLNATLMSADSLLVNVRQHPKRYVHFSLFGRKEKK</sequence>
<name>A0A069QME4_HOYLO</name>
<keyword evidence="1" id="KW-0472">Membrane</keyword>
<gene>
    <name evidence="3" type="ORF">HMPREF1991_00710</name>
</gene>
<dbReference type="PANTHER" id="PTHR33371:SF4">
    <property type="entry name" value="INTERMEMBRANE PHOSPHOLIPID TRANSPORT SYSTEM BINDING PROTEIN MLAD"/>
    <property type="match status" value="1"/>
</dbReference>
<comment type="caution">
    <text evidence="3">The sequence shown here is derived from an EMBL/GenBank/DDBJ whole genome shotgun (WGS) entry which is preliminary data.</text>
</comment>
<dbReference type="eggNOG" id="COG1463">
    <property type="taxonomic scope" value="Bacteria"/>
</dbReference>
<dbReference type="EMBL" id="JNGW01000024">
    <property type="protein sequence ID" value="KDR53154.1"/>
    <property type="molecule type" value="Genomic_DNA"/>
</dbReference>
<dbReference type="HOGENOM" id="CLU_054524_1_0_10"/>
<keyword evidence="1" id="KW-0812">Transmembrane</keyword>
<dbReference type="PANTHER" id="PTHR33371">
    <property type="entry name" value="INTERMEMBRANE PHOSPHOLIPID TRANSPORT SYSTEM BINDING PROTEIN MLAD-RELATED"/>
    <property type="match status" value="1"/>
</dbReference>
<dbReference type="PATRIC" id="fig|1122985.7.peg.737"/>
<reference evidence="3 4" key="1">
    <citation type="submission" date="2013-08" db="EMBL/GenBank/DDBJ databases">
        <authorList>
            <person name="Weinstock G."/>
            <person name="Sodergren E."/>
            <person name="Wylie T."/>
            <person name="Fulton L."/>
            <person name="Fulton R."/>
            <person name="Fronick C."/>
            <person name="O'Laughlin M."/>
            <person name="Godfrey J."/>
            <person name="Miner T."/>
            <person name="Herter B."/>
            <person name="Appelbaum E."/>
            <person name="Cordes M."/>
            <person name="Lek S."/>
            <person name="Wollam A."/>
            <person name="Pepin K.H."/>
            <person name="Palsikar V.B."/>
            <person name="Mitreva M."/>
            <person name="Wilson R.K."/>
        </authorList>
    </citation>
    <scope>NUCLEOTIDE SEQUENCE [LARGE SCALE GENOMIC DNA]</scope>
    <source>
        <strain evidence="3 4">ATCC 15930</strain>
    </source>
</reference>
<dbReference type="RefSeq" id="WP_018968258.1">
    <property type="nucleotide sequence ID" value="NZ_KB899224.1"/>
</dbReference>
<evidence type="ECO:0000256" key="1">
    <source>
        <dbReference type="SAM" id="Phobius"/>
    </source>
</evidence>
<dbReference type="Proteomes" id="UP000027442">
    <property type="component" value="Unassembled WGS sequence"/>
</dbReference>
<keyword evidence="4" id="KW-1185">Reference proteome</keyword>
<dbReference type="InterPro" id="IPR052336">
    <property type="entry name" value="MlaD_Phospholipid_Transporter"/>
</dbReference>
<feature type="transmembrane region" description="Helical" evidence="1">
    <location>
        <begin position="12"/>
        <end position="34"/>
    </location>
</feature>
<evidence type="ECO:0000313" key="4">
    <source>
        <dbReference type="Proteomes" id="UP000027442"/>
    </source>
</evidence>
<protein>
    <submittedName>
        <fullName evidence="3">Virulence factor Mce family protein</fullName>
    </submittedName>
</protein>
<dbReference type="AlphaFoldDB" id="A0A069QME4"/>
<organism evidence="3 4">
    <name type="scientific">Hoylesella loescheii DSM 19665 = JCM 12249 = ATCC 15930</name>
    <dbReference type="NCBI Taxonomy" id="1122985"/>
    <lineage>
        <taxon>Bacteria</taxon>
        <taxon>Pseudomonadati</taxon>
        <taxon>Bacteroidota</taxon>
        <taxon>Bacteroidia</taxon>
        <taxon>Bacteroidales</taxon>
        <taxon>Prevotellaceae</taxon>
        <taxon>Hoylesella</taxon>
    </lineage>
</organism>
<evidence type="ECO:0000259" key="2">
    <source>
        <dbReference type="Pfam" id="PF02470"/>
    </source>
</evidence>
<keyword evidence="1" id="KW-1133">Transmembrane helix</keyword>
<feature type="domain" description="Mce/MlaD" evidence="2">
    <location>
        <begin position="40"/>
        <end position="102"/>
    </location>
</feature>
<evidence type="ECO:0000313" key="3">
    <source>
        <dbReference type="EMBL" id="KDR53154.1"/>
    </source>
</evidence>